<feature type="region of interest" description="Disordered" evidence="1">
    <location>
        <begin position="452"/>
        <end position="481"/>
    </location>
</feature>
<dbReference type="OrthoDB" id="272920at2759"/>
<feature type="region of interest" description="Disordered" evidence="1">
    <location>
        <begin position="1"/>
        <end position="46"/>
    </location>
</feature>
<dbReference type="AlphaFoldDB" id="A0A2V2UHK5"/>
<evidence type="ECO:0000313" key="2">
    <source>
        <dbReference type="EMBL" id="PWU83451.1"/>
    </source>
</evidence>
<accession>A0A2V2UHK5</accession>
<dbReference type="VEuPathDB" id="TriTrypDB:TcCLB.503757.49"/>
<dbReference type="Proteomes" id="UP000246121">
    <property type="component" value="Unassembled WGS sequence"/>
</dbReference>
<dbReference type="VEuPathDB" id="TriTrypDB:C4B63_319g4"/>
<evidence type="ECO:0000313" key="3">
    <source>
        <dbReference type="Proteomes" id="UP000246121"/>
    </source>
</evidence>
<feature type="compositionally biased region" description="Basic residues" evidence="1">
    <location>
        <begin position="18"/>
        <end position="28"/>
    </location>
</feature>
<protein>
    <submittedName>
        <fullName evidence="2">Uncharacterized protein</fullName>
    </submittedName>
</protein>
<dbReference type="VEuPathDB" id="TriTrypDB:TCDM_11773"/>
<dbReference type="VEuPathDB" id="TriTrypDB:ECC02_005168"/>
<gene>
    <name evidence="2" type="ORF">C4B63_319g4</name>
</gene>
<dbReference type="VEuPathDB" id="TriTrypDB:BCY84_11655"/>
<name>A0A2V2UHK5_TRYCR</name>
<dbReference type="VEuPathDB" id="TriTrypDB:TcCL_NonESM07789"/>
<dbReference type="VEuPathDB" id="TriTrypDB:TcCLB.509827.20"/>
<evidence type="ECO:0000256" key="1">
    <source>
        <dbReference type="SAM" id="MobiDB-lite"/>
    </source>
</evidence>
<feature type="compositionally biased region" description="Basic and acidic residues" evidence="1">
    <location>
        <begin position="456"/>
        <end position="475"/>
    </location>
</feature>
<dbReference type="EMBL" id="PRFA01000319">
    <property type="protein sequence ID" value="PWU83451.1"/>
    <property type="molecule type" value="Genomic_DNA"/>
</dbReference>
<comment type="caution">
    <text evidence="2">The sequence shown here is derived from an EMBL/GenBank/DDBJ whole genome shotgun (WGS) entry which is preliminary data.</text>
</comment>
<feature type="compositionally biased region" description="Basic and acidic residues" evidence="1">
    <location>
        <begin position="29"/>
        <end position="46"/>
    </location>
</feature>
<dbReference type="VEuPathDB" id="TriTrypDB:TcG_09358"/>
<dbReference type="VEuPathDB" id="TriTrypDB:TCSYLVIO_008302"/>
<proteinExistence type="predicted"/>
<dbReference type="VEuPathDB" id="TriTrypDB:TcCLB.509575.30"/>
<sequence>METSLVGAGDGMSDLKKAPAKRRRHCNPKMHEHDHPTHGADEKQETRGLGMAVEGPLFKGPRTEAKTHSNFVELRRTLVDAAAVAAFIQEHHDTKLREVKQVNSFFQALSKCTEDLFIIFCQQHRHQVHLALERMFELYATGRVKILPAAHEFMIRCEQNGVRRMEWAAGLESEVHPTNSATVSTNVSTPTGTEAMQKQQQQVPLPLLFSPRELLKKLAGIDPRGRLERMIEMSSTLGDIHTCARRLCKAIESEKGLEYANKCQLISKIASKARRISATVLLPEPPHLSSDDLATLSGTIDILLSLTQRALATRPSFTSQQPISKLTHFAKWCDGYGLLGKSQVESVAALEAQATRDLGSQATQLETVMMLKALPSGDEAALRTALDNIWNEKKGHFEPYSADVLSSIAVLAGAHGISDAFRAQVAGRLMKTQQEQLSRSGADLPRRALRFVNAEQSKEKQESIKRMLAAEEDKRRKAQRR</sequence>
<dbReference type="VEuPathDB" id="TriTrypDB:C3747_109g161"/>
<dbReference type="VEuPathDB" id="TriTrypDB:TcBrA4_0026000"/>
<reference evidence="2 3" key="1">
    <citation type="journal article" date="2018" name="Microb. Genom.">
        <title>Expanding an expanded genome: long-read sequencing of Trypanosoma cruzi.</title>
        <authorList>
            <person name="Berna L."/>
            <person name="Rodriguez M."/>
            <person name="Chiribao M.L."/>
            <person name="Parodi-Talice A."/>
            <person name="Pita S."/>
            <person name="Rijo G."/>
            <person name="Alvarez-Valin F."/>
            <person name="Robello C."/>
        </authorList>
    </citation>
    <scope>NUCLEOTIDE SEQUENCE [LARGE SCALE GENOMIC DNA]</scope>
    <source>
        <strain evidence="2 3">Dm28c</strain>
    </source>
</reference>
<organism evidence="2 3">
    <name type="scientific">Trypanosoma cruzi</name>
    <dbReference type="NCBI Taxonomy" id="5693"/>
    <lineage>
        <taxon>Eukaryota</taxon>
        <taxon>Discoba</taxon>
        <taxon>Euglenozoa</taxon>
        <taxon>Kinetoplastea</taxon>
        <taxon>Metakinetoplastina</taxon>
        <taxon>Trypanosomatida</taxon>
        <taxon>Trypanosomatidae</taxon>
        <taxon>Trypanosoma</taxon>
        <taxon>Schizotrypanum</taxon>
    </lineage>
</organism>
<dbReference type="VEuPathDB" id="TriTrypDB:Tc_MARK_7204"/>